<evidence type="ECO:0000313" key="1">
    <source>
        <dbReference type="EMBL" id="OAY62023.1"/>
    </source>
</evidence>
<reference evidence="1" key="1">
    <citation type="submission" date="2016-02" db="EMBL/GenBank/DDBJ databases">
        <title>WGS assembly of Manihot esculenta.</title>
        <authorList>
            <person name="Bredeson J.V."/>
            <person name="Prochnik S.E."/>
            <person name="Lyons J.B."/>
            <person name="Schmutz J."/>
            <person name="Grimwood J."/>
            <person name="Vrebalov J."/>
            <person name="Bart R.S."/>
            <person name="Amuge T."/>
            <person name="Ferguson M.E."/>
            <person name="Green R."/>
            <person name="Putnam N."/>
            <person name="Stites J."/>
            <person name="Rounsley S."/>
            <person name="Rokhsar D.S."/>
        </authorList>
    </citation>
    <scope>NUCLEOTIDE SEQUENCE [LARGE SCALE GENOMIC DNA]</scope>
    <source>
        <tissue evidence="1">Leaf</tissue>
    </source>
</reference>
<dbReference type="EMBL" id="CM004387">
    <property type="protein sequence ID" value="OAY62023.1"/>
    <property type="molecule type" value="Genomic_DNA"/>
</dbReference>
<sequence length="55" mass="6119">MGFVSLFASDVFHLLCLLGCLLDLFAAVLDPLLYSCFNTTTQGQIITFYAAQLWI</sequence>
<accession>A0A2C9WR46</accession>
<gene>
    <name evidence="1" type="ORF">MANES_01G236300</name>
</gene>
<name>A0A2C9WR46_MANES</name>
<organism evidence="1">
    <name type="scientific">Manihot esculenta</name>
    <name type="common">Cassava</name>
    <name type="synonym">Jatropha manihot</name>
    <dbReference type="NCBI Taxonomy" id="3983"/>
    <lineage>
        <taxon>Eukaryota</taxon>
        <taxon>Viridiplantae</taxon>
        <taxon>Streptophyta</taxon>
        <taxon>Embryophyta</taxon>
        <taxon>Tracheophyta</taxon>
        <taxon>Spermatophyta</taxon>
        <taxon>Magnoliopsida</taxon>
        <taxon>eudicotyledons</taxon>
        <taxon>Gunneridae</taxon>
        <taxon>Pentapetalae</taxon>
        <taxon>rosids</taxon>
        <taxon>fabids</taxon>
        <taxon>Malpighiales</taxon>
        <taxon>Euphorbiaceae</taxon>
        <taxon>Crotonoideae</taxon>
        <taxon>Manihoteae</taxon>
        <taxon>Manihot</taxon>
    </lineage>
</organism>
<protein>
    <submittedName>
        <fullName evidence="1">Uncharacterized protein</fullName>
    </submittedName>
</protein>
<proteinExistence type="predicted"/>
<dbReference type="AlphaFoldDB" id="A0A2C9WR46"/>